<evidence type="ECO:0000313" key="3">
    <source>
        <dbReference type="EMBL" id="CAK8988674.1"/>
    </source>
</evidence>
<evidence type="ECO:0000259" key="1">
    <source>
        <dbReference type="Pfam" id="PF05670"/>
    </source>
</evidence>
<reference evidence="2 4" key="1">
    <citation type="submission" date="2024-02" db="EMBL/GenBank/DDBJ databases">
        <authorList>
            <person name="Chen Y."/>
            <person name="Shah S."/>
            <person name="Dougan E. K."/>
            <person name="Thang M."/>
            <person name="Chan C."/>
        </authorList>
    </citation>
    <scope>NUCLEOTIDE SEQUENCE [LARGE SCALE GENOMIC DNA]</scope>
</reference>
<proteinExistence type="predicted"/>
<comment type="caution">
    <text evidence="2">The sequence shown here is derived from an EMBL/GenBank/DDBJ whole genome shotgun (WGS) entry which is preliminary data.</text>
</comment>
<protein>
    <recommendedName>
        <fullName evidence="1">NFACT RNA-binding domain-containing protein</fullName>
    </recommendedName>
</protein>
<evidence type="ECO:0000313" key="2">
    <source>
        <dbReference type="EMBL" id="CAK8987926.1"/>
    </source>
</evidence>
<accession>A0ABP0HCH5</accession>
<dbReference type="InterPro" id="IPR008532">
    <property type="entry name" value="NFACT_RNA-bd"/>
</dbReference>
<gene>
    <name evidence="2" type="ORF">CCMP2556_LOCUS1059</name>
    <name evidence="3" type="ORF">CCMP2556_LOCUS1352</name>
</gene>
<dbReference type="Pfam" id="PF05670">
    <property type="entry name" value="NFACT-R_1"/>
    <property type="match status" value="1"/>
</dbReference>
<dbReference type="PANTHER" id="PTHR15239:SF6">
    <property type="entry name" value="RIBOSOME QUALITY CONTROL COMPLEX SUBUNIT NEMF"/>
    <property type="match status" value="1"/>
</dbReference>
<organism evidence="2 4">
    <name type="scientific">Durusdinium trenchii</name>
    <dbReference type="NCBI Taxonomy" id="1381693"/>
    <lineage>
        <taxon>Eukaryota</taxon>
        <taxon>Sar</taxon>
        <taxon>Alveolata</taxon>
        <taxon>Dinophyceae</taxon>
        <taxon>Suessiales</taxon>
        <taxon>Symbiodiniaceae</taxon>
        <taxon>Durusdinium</taxon>
    </lineage>
</organism>
<dbReference type="EMBL" id="CAXAMN010000447">
    <property type="protein sequence ID" value="CAK8988674.1"/>
    <property type="molecule type" value="Genomic_DNA"/>
</dbReference>
<keyword evidence="4" id="KW-1185">Reference proteome</keyword>
<dbReference type="EMBL" id="CAXAMN010000336">
    <property type="protein sequence ID" value="CAK8987926.1"/>
    <property type="molecule type" value="Genomic_DNA"/>
</dbReference>
<dbReference type="InterPro" id="IPR051608">
    <property type="entry name" value="RQC_Subunit_NEMF"/>
</dbReference>
<dbReference type="PANTHER" id="PTHR15239">
    <property type="entry name" value="NUCLEAR EXPORT MEDIATOR FACTOR NEMF"/>
    <property type="match status" value="1"/>
</dbReference>
<name>A0ABP0HCH5_9DINO</name>
<feature type="domain" description="NFACT RNA-binding" evidence="1">
    <location>
        <begin position="264"/>
        <end position="355"/>
    </location>
</feature>
<dbReference type="Pfam" id="PF05833">
    <property type="entry name" value="NFACT_N"/>
    <property type="match status" value="1"/>
</dbReference>
<sequence length="380" mass="42784">MLASARFGQWTPISSPMVGVQRRMQPCCRSTQIAMNWNQRAVPMVALAIVIPLKPKSFGNFRQVGLCCVSAEAEVKELEPEELVRQVVTGLSKACKSVEGKISGIRRQIRDPSEAELWRNRGNGLLQVTEAWYPGMTEVKVPDYSNLGDDGLPLCVEVELDPKKDFKQNAKLCFKQASKITKAIEKCAPLLKAQEEELKVWKATLAKVEGPQRDFDAEQVKQLYEELCAQRFIRRPKPKVPSEQVQQPEENKWRRKYGKDVDRFLSPNGLEVLAGRSASANERVSFELTLKDALWFHTANGIPGSHVTIRAAASEVTDEDLEFAAALAAWHSKARNKMWVPVMYCKGHQLRKPARRRIGQVQVSGNYCQLDVRPTLPTDS</sequence>
<dbReference type="Proteomes" id="UP001642484">
    <property type="component" value="Unassembled WGS sequence"/>
</dbReference>
<evidence type="ECO:0000313" key="4">
    <source>
        <dbReference type="Proteomes" id="UP001642484"/>
    </source>
</evidence>